<feature type="compositionally biased region" description="Basic and acidic residues" evidence="1">
    <location>
        <begin position="1"/>
        <end position="10"/>
    </location>
</feature>
<evidence type="ECO:0000313" key="3">
    <source>
        <dbReference type="Proteomes" id="UP000625711"/>
    </source>
</evidence>
<feature type="compositionally biased region" description="Basic and acidic residues" evidence="1">
    <location>
        <begin position="30"/>
        <end position="47"/>
    </location>
</feature>
<feature type="compositionally biased region" description="Basic and acidic residues" evidence="1">
    <location>
        <begin position="97"/>
        <end position="127"/>
    </location>
</feature>
<protein>
    <submittedName>
        <fullName evidence="2">Uncharacterized protein</fullName>
    </submittedName>
</protein>
<comment type="caution">
    <text evidence="2">The sequence shown here is derived from an EMBL/GenBank/DDBJ whole genome shotgun (WGS) entry which is preliminary data.</text>
</comment>
<dbReference type="EMBL" id="JAACXV010000310">
    <property type="protein sequence ID" value="KAF7280248.1"/>
    <property type="molecule type" value="Genomic_DNA"/>
</dbReference>
<dbReference type="AlphaFoldDB" id="A0A834IKQ2"/>
<evidence type="ECO:0000256" key="1">
    <source>
        <dbReference type="SAM" id="MobiDB-lite"/>
    </source>
</evidence>
<feature type="compositionally biased region" description="Basic residues" evidence="1">
    <location>
        <begin position="180"/>
        <end position="191"/>
    </location>
</feature>
<gene>
    <name evidence="2" type="ORF">GWI33_006244</name>
</gene>
<evidence type="ECO:0000313" key="2">
    <source>
        <dbReference type="EMBL" id="KAF7280248.1"/>
    </source>
</evidence>
<dbReference type="Proteomes" id="UP000625711">
    <property type="component" value="Unassembled WGS sequence"/>
</dbReference>
<feature type="region of interest" description="Disordered" evidence="1">
    <location>
        <begin position="175"/>
        <end position="194"/>
    </location>
</feature>
<sequence length="208" mass="23334">MCTGSRDELFLRQNVSHGHGRMPQVQETEPGERKKQQIEDGRIEQHPRACRQSPGRRRNLRKTKERGAPERGEAPPPCRTPPARRALLSIAFPPSPAREENRDSLRDRGAWPDDRRGGGEPMGERAARPPANTARWAGPRGAAGLFPTVFIYYVCNRPLVRVASVRRHRLSFSVLSPPRGRSRKQSSRARHSPIVGVFLRMDSGSARG</sequence>
<proteinExistence type="predicted"/>
<feature type="compositionally biased region" description="Basic residues" evidence="1">
    <location>
        <begin position="54"/>
        <end position="64"/>
    </location>
</feature>
<feature type="region of interest" description="Disordered" evidence="1">
    <location>
        <begin position="1"/>
        <end position="139"/>
    </location>
</feature>
<accession>A0A834IKQ2</accession>
<organism evidence="2 3">
    <name type="scientific">Rhynchophorus ferrugineus</name>
    <name type="common">Red palm weevil</name>
    <name type="synonym">Curculio ferrugineus</name>
    <dbReference type="NCBI Taxonomy" id="354439"/>
    <lineage>
        <taxon>Eukaryota</taxon>
        <taxon>Metazoa</taxon>
        <taxon>Ecdysozoa</taxon>
        <taxon>Arthropoda</taxon>
        <taxon>Hexapoda</taxon>
        <taxon>Insecta</taxon>
        <taxon>Pterygota</taxon>
        <taxon>Neoptera</taxon>
        <taxon>Endopterygota</taxon>
        <taxon>Coleoptera</taxon>
        <taxon>Polyphaga</taxon>
        <taxon>Cucujiformia</taxon>
        <taxon>Curculionidae</taxon>
        <taxon>Dryophthorinae</taxon>
        <taxon>Rhynchophorus</taxon>
    </lineage>
</organism>
<name>A0A834IKQ2_RHYFE</name>
<keyword evidence="3" id="KW-1185">Reference proteome</keyword>
<reference evidence="2" key="1">
    <citation type="submission" date="2020-08" db="EMBL/GenBank/DDBJ databases">
        <title>Genome sequencing and assembly of the red palm weevil Rhynchophorus ferrugineus.</title>
        <authorList>
            <person name="Dias G.B."/>
            <person name="Bergman C.M."/>
            <person name="Manee M."/>
        </authorList>
    </citation>
    <scope>NUCLEOTIDE SEQUENCE</scope>
    <source>
        <strain evidence="2">AA-2017</strain>
        <tissue evidence="2">Whole larva</tissue>
    </source>
</reference>